<comment type="caution">
    <text evidence="1">The sequence shown here is derived from an EMBL/GenBank/DDBJ whole genome shotgun (WGS) entry which is preliminary data.</text>
</comment>
<evidence type="ECO:0000313" key="1">
    <source>
        <dbReference type="EMBL" id="MPY54474.1"/>
    </source>
</evidence>
<organism evidence="1 2">
    <name type="scientific">Streptomyces acidicola</name>
    <dbReference type="NCBI Taxonomy" id="2596892"/>
    <lineage>
        <taxon>Bacteria</taxon>
        <taxon>Bacillati</taxon>
        <taxon>Actinomycetota</taxon>
        <taxon>Actinomycetes</taxon>
        <taxon>Kitasatosporales</taxon>
        <taxon>Streptomycetaceae</taxon>
        <taxon>Streptomyces</taxon>
    </lineage>
</organism>
<gene>
    <name evidence="1" type="ORF">FPZ41_40325</name>
</gene>
<dbReference type="EMBL" id="VMNX01000278">
    <property type="protein sequence ID" value="MPY54474.1"/>
    <property type="molecule type" value="Genomic_DNA"/>
</dbReference>
<dbReference type="AlphaFoldDB" id="A0A5N8X5U7"/>
<dbReference type="RefSeq" id="WP_152869042.1">
    <property type="nucleotide sequence ID" value="NZ_VMNX01000278.1"/>
</dbReference>
<name>A0A5N8X5U7_9ACTN</name>
<keyword evidence="2" id="KW-1185">Reference proteome</keyword>
<proteinExistence type="predicted"/>
<evidence type="ECO:0008006" key="3">
    <source>
        <dbReference type="Google" id="ProtNLM"/>
    </source>
</evidence>
<protein>
    <recommendedName>
        <fullName evidence="3">DUF3806 domain-containing protein</fullName>
    </recommendedName>
</protein>
<accession>A0A5N8X5U7</accession>
<dbReference type="Proteomes" id="UP000373149">
    <property type="component" value="Unassembled WGS sequence"/>
</dbReference>
<sequence>MHPSDRDDLYAERSENLEHWVRDMESKVLYLADLLEIYPASELLEDPRLAIAYMDELYECEHIEELDDANFAKVFSVLLSFVGYYLIRKFDGHWEVDADRESPSYARYLVCLPDPHSDSEVCIDIGERVNEFLHEPVGRSFLRFLIRLEGLVAP</sequence>
<reference evidence="1 2" key="1">
    <citation type="submission" date="2019-09" db="EMBL/GenBank/DDBJ databases">
        <authorList>
            <person name="Duangmal K."/>
            <person name="Teo W.F.A."/>
            <person name="Lipun K."/>
        </authorList>
    </citation>
    <scope>NUCLEOTIDE SEQUENCE [LARGE SCALE GENOMIC DNA]</scope>
    <source>
        <strain evidence="1 2">K1PN6</strain>
    </source>
</reference>
<evidence type="ECO:0000313" key="2">
    <source>
        <dbReference type="Proteomes" id="UP000373149"/>
    </source>
</evidence>